<evidence type="ECO:0000256" key="6">
    <source>
        <dbReference type="ARBA" id="ARBA00044198"/>
    </source>
</evidence>
<reference evidence="10" key="3">
    <citation type="submission" date="2025-09" db="UniProtKB">
        <authorList>
            <consortium name="Ensembl"/>
        </authorList>
    </citation>
    <scope>IDENTIFICATION</scope>
</reference>
<dbReference type="GO" id="GO:0001682">
    <property type="term" value="P:tRNA 5'-leader removal"/>
    <property type="evidence" value="ECO:0007669"/>
    <property type="project" value="InterPro"/>
</dbReference>
<gene>
    <name evidence="10" type="primary">POP5</name>
</gene>
<dbReference type="PIRSF" id="PIRSF023803">
    <property type="entry name" value="Ribonuclease_P_prd"/>
    <property type="match status" value="1"/>
</dbReference>
<evidence type="ECO:0000256" key="7">
    <source>
        <dbReference type="ARBA" id="ARBA00046486"/>
    </source>
</evidence>
<name>H3BFM8_LATCH</name>
<evidence type="ECO:0000313" key="10">
    <source>
        <dbReference type="Ensembl" id="ENSLACP00000020699.1"/>
    </source>
</evidence>
<keyword evidence="11" id="KW-1185">Reference proteome</keyword>
<keyword evidence="4 9" id="KW-0819">tRNA processing</keyword>
<dbReference type="KEGG" id="lcm:102356711"/>
<dbReference type="GO" id="GO:0030681">
    <property type="term" value="C:multimeric ribonuclease P complex"/>
    <property type="evidence" value="ECO:0007669"/>
    <property type="project" value="UniProtKB-ARBA"/>
</dbReference>
<dbReference type="HOGENOM" id="CLU_086710_2_0_1"/>
<dbReference type="EMBL" id="AFYH01006489">
    <property type="status" value="NOT_ANNOTATED_CDS"/>
    <property type="molecule type" value="Genomic_DNA"/>
</dbReference>
<evidence type="ECO:0000256" key="9">
    <source>
        <dbReference type="PIRNR" id="PIRNR023803"/>
    </source>
</evidence>
<dbReference type="AlphaFoldDB" id="H3BFM8"/>
<comment type="function">
    <text evidence="8">Component of ribonuclease P, a protein complex that generates mature tRNA molecules by cleaving their 5'-ends. Also a component of the MRP ribonuclease complex, which cleaves pre-rRNA sequences.</text>
</comment>
<organism evidence="10 11">
    <name type="scientific">Latimeria chalumnae</name>
    <name type="common">Coelacanth</name>
    <dbReference type="NCBI Taxonomy" id="7897"/>
    <lineage>
        <taxon>Eukaryota</taxon>
        <taxon>Metazoa</taxon>
        <taxon>Chordata</taxon>
        <taxon>Craniata</taxon>
        <taxon>Vertebrata</taxon>
        <taxon>Euteleostomi</taxon>
        <taxon>Coelacanthiformes</taxon>
        <taxon>Coelacanthidae</taxon>
        <taxon>Latimeria</taxon>
    </lineage>
</organism>
<dbReference type="GO" id="GO:0033204">
    <property type="term" value="F:ribonuclease P RNA binding"/>
    <property type="evidence" value="ECO:0007669"/>
    <property type="project" value="InterPro"/>
</dbReference>
<evidence type="ECO:0000256" key="5">
    <source>
        <dbReference type="ARBA" id="ARBA00023242"/>
    </source>
</evidence>
<proteinExistence type="inferred from homology"/>
<sequence length="160" mass="18939">MVRFKSRYLLCEIVFENPLDRQNVEEKSVYRNVMRAITRIHGDFGAGCCANLSVKYLNAYTGIVLLRCRKAFYRLMWSALPFLTELENRSQRYPCLFNTLHVGGTIRTCQKFLIQYNRRQLLQLLQKCQSDEERESVRKSVLHCSLKILEENTNVEEEDY</sequence>
<dbReference type="InterPro" id="IPR016819">
    <property type="entry name" value="RNase_P/MRP_POP5"/>
</dbReference>
<dbReference type="GeneTree" id="ENSGT00390000012331"/>
<dbReference type="Proteomes" id="UP000008672">
    <property type="component" value="Unassembled WGS sequence"/>
</dbReference>
<protein>
    <recommendedName>
        <fullName evidence="6 9">Ribonuclease P/MRP protein subunit POP5</fullName>
    </recommendedName>
</protein>
<reference evidence="11" key="1">
    <citation type="submission" date="2011-08" db="EMBL/GenBank/DDBJ databases">
        <title>The draft genome of Latimeria chalumnae.</title>
        <authorList>
            <person name="Di Palma F."/>
            <person name="Alfoldi J."/>
            <person name="Johnson J."/>
            <person name="Berlin A."/>
            <person name="Gnerre S."/>
            <person name="Jaffe D."/>
            <person name="MacCallum I."/>
            <person name="Young S."/>
            <person name="Walker B.J."/>
            <person name="Lander E."/>
            <person name="Lindblad-Toh K."/>
        </authorList>
    </citation>
    <scope>NUCLEOTIDE SEQUENCE [LARGE SCALE GENOMIC DNA]</scope>
    <source>
        <strain evidence="11">Wild caught</strain>
    </source>
</reference>
<dbReference type="Pfam" id="PF01900">
    <property type="entry name" value="RNase_P_Rpp14"/>
    <property type="match status" value="1"/>
</dbReference>
<dbReference type="InterPro" id="IPR002759">
    <property type="entry name" value="Pop5/Rpp14/Rnp2-like"/>
</dbReference>
<dbReference type="PANTHER" id="PTHR48414">
    <property type="entry name" value="POP5 HOMOLOG, RIBONUCLEASE P_MRP SUBUNIT"/>
    <property type="match status" value="1"/>
</dbReference>
<dbReference type="InterPro" id="IPR038085">
    <property type="entry name" value="Rnp2-like_sf"/>
</dbReference>
<evidence type="ECO:0000313" key="11">
    <source>
        <dbReference type="Proteomes" id="UP000008672"/>
    </source>
</evidence>
<dbReference type="EMBL" id="AFYH01006488">
    <property type="status" value="NOT_ANNOTATED_CDS"/>
    <property type="molecule type" value="Genomic_DNA"/>
</dbReference>
<dbReference type="FunFam" id="3.30.70.3250:FF:000001">
    <property type="entry name" value="Ribonuclease P/MRP protein subunit POP5"/>
    <property type="match status" value="1"/>
</dbReference>
<evidence type="ECO:0000256" key="8">
    <source>
        <dbReference type="ARBA" id="ARBA00056519"/>
    </source>
</evidence>
<comment type="subunit">
    <text evidence="7">Component of nuclear RNase P and RNase MRP ribonucleoproteins. RNase P consists of a catalytic RNA moiety and 10 different protein chains; POP1, POP4, POP5, POP7, RPP14, RPP21, RPP25, RPP30, RPP38 and RPP40. Within the RNase P complex, POP1, POP7 and RPP25 form the 'finger' subcomplex, POP5, RPP14, RPP40 and homodimeric RPP30 form the 'palm' subcomplex, and RPP21, POP4 and RPP38 form the 'wrist' subcomplex. All subunits of the RNase P complex interact with the catalytic RNA. Several subunits of RNase P are also part of the RNase MRP complex. RNase MRP consists of a catalytic RNA moiety and about 8 protein subunits; POP1, POP7, RPP25, RPP30, RPP38, RPP40 and possibly also POP4 and POP5.</text>
</comment>
<accession>H3BFM8</accession>
<dbReference type="EMBL" id="AFYH01006490">
    <property type="status" value="NOT_ANNOTATED_CDS"/>
    <property type="molecule type" value="Genomic_DNA"/>
</dbReference>
<dbReference type="Bgee" id="ENSLACG00000018188">
    <property type="expression patterns" value="Expressed in muscle tissue and 6 other cell types or tissues"/>
</dbReference>
<dbReference type="CTD" id="51367"/>
<dbReference type="Gene3D" id="3.30.70.3250">
    <property type="entry name" value="Ribonuclease P, Pop5 subunit"/>
    <property type="match status" value="1"/>
</dbReference>
<dbReference type="RefSeq" id="XP_005987213.1">
    <property type="nucleotide sequence ID" value="XM_005987151.3"/>
</dbReference>
<dbReference type="GeneID" id="102356711"/>
<reference evidence="10" key="2">
    <citation type="submission" date="2025-08" db="UniProtKB">
        <authorList>
            <consortium name="Ensembl"/>
        </authorList>
    </citation>
    <scope>IDENTIFICATION</scope>
</reference>
<keyword evidence="5 9" id="KW-0539">Nucleus</keyword>
<evidence type="ECO:0000256" key="1">
    <source>
        <dbReference type="ARBA" id="ARBA00004604"/>
    </source>
</evidence>
<evidence type="ECO:0000256" key="3">
    <source>
        <dbReference type="ARBA" id="ARBA00022552"/>
    </source>
</evidence>
<dbReference type="OrthoDB" id="24745at2759"/>
<dbReference type="GO" id="GO:0005730">
    <property type="term" value="C:nucleolus"/>
    <property type="evidence" value="ECO:0007669"/>
    <property type="project" value="UniProtKB-SubCell"/>
</dbReference>
<evidence type="ECO:0000256" key="2">
    <source>
        <dbReference type="ARBA" id="ARBA00010800"/>
    </source>
</evidence>
<evidence type="ECO:0000256" key="4">
    <source>
        <dbReference type="ARBA" id="ARBA00022694"/>
    </source>
</evidence>
<comment type="subcellular location">
    <subcellularLocation>
        <location evidence="1 9">Nucleus</location>
        <location evidence="1 9">Nucleolus</location>
    </subcellularLocation>
</comment>
<comment type="similarity">
    <text evidence="2 9">Belongs to the eukaryotic/archaeal RNase P protein component 2 family.</text>
</comment>
<keyword evidence="3" id="KW-0698">rRNA processing</keyword>
<dbReference type="GO" id="GO:0006364">
    <property type="term" value="P:rRNA processing"/>
    <property type="evidence" value="ECO:0007669"/>
    <property type="project" value="UniProtKB-KW"/>
</dbReference>
<dbReference type="Ensembl" id="ENSLACT00000020839.1">
    <property type="protein sequence ID" value="ENSLACP00000020699.1"/>
    <property type="gene ID" value="ENSLACG00000018188.1"/>
</dbReference>
<dbReference type="SUPFAM" id="SSF160350">
    <property type="entry name" value="Rnp2-like"/>
    <property type="match status" value="1"/>
</dbReference>
<dbReference type="PANTHER" id="PTHR48414:SF1">
    <property type="entry name" value="POP5 HOMOLOG, RIBONUCLEASE P_MRP SUBUNIT"/>
    <property type="match status" value="1"/>
</dbReference>